<name>A0A9Q8US68_PASFU</name>
<gene>
    <name evidence="2" type="ORF">CLAFUR5_09855</name>
</gene>
<dbReference type="EMBL" id="CP090169">
    <property type="protein sequence ID" value="UJO20457.1"/>
    <property type="molecule type" value="Genomic_DNA"/>
</dbReference>
<proteinExistence type="predicted"/>
<reference evidence="2" key="1">
    <citation type="submission" date="2021-12" db="EMBL/GenBank/DDBJ databases">
        <authorList>
            <person name="Zaccaron A."/>
            <person name="Stergiopoulos I."/>
        </authorList>
    </citation>
    <scope>NUCLEOTIDE SEQUENCE</scope>
    <source>
        <strain evidence="2">Race5_Kim</strain>
    </source>
</reference>
<dbReference type="KEGG" id="ffu:CLAFUR5_09855"/>
<evidence type="ECO:0000256" key="1">
    <source>
        <dbReference type="SAM" id="MobiDB-lite"/>
    </source>
</evidence>
<keyword evidence="3" id="KW-1185">Reference proteome</keyword>
<dbReference type="RefSeq" id="XP_047764823.1">
    <property type="nucleotide sequence ID" value="XM_047909003.1"/>
</dbReference>
<evidence type="ECO:0000313" key="2">
    <source>
        <dbReference type="EMBL" id="UJO20457.1"/>
    </source>
</evidence>
<dbReference type="GeneID" id="71989733"/>
<organism evidence="2 3">
    <name type="scientific">Passalora fulva</name>
    <name type="common">Tomato leaf mold</name>
    <name type="synonym">Cladosporium fulvum</name>
    <dbReference type="NCBI Taxonomy" id="5499"/>
    <lineage>
        <taxon>Eukaryota</taxon>
        <taxon>Fungi</taxon>
        <taxon>Dikarya</taxon>
        <taxon>Ascomycota</taxon>
        <taxon>Pezizomycotina</taxon>
        <taxon>Dothideomycetes</taxon>
        <taxon>Dothideomycetidae</taxon>
        <taxon>Mycosphaerellales</taxon>
        <taxon>Mycosphaerellaceae</taxon>
        <taxon>Fulvia</taxon>
    </lineage>
</organism>
<feature type="region of interest" description="Disordered" evidence="1">
    <location>
        <begin position="1"/>
        <end position="22"/>
    </location>
</feature>
<evidence type="ECO:0000313" key="3">
    <source>
        <dbReference type="Proteomes" id="UP000756132"/>
    </source>
</evidence>
<sequence>MASPSTPTSGSKSPSNSAPNKIWSLLKMGNTPSKTHTDLLTKAHELVARVRSQYPLSYFPGSIEHSKRLDTLEEILKEKKPPIDVVQVMCEQLAGLLDSEDASETYEIWEAKCPEYREAKVREDSENFGVLLKRQREKAGLKTGGS</sequence>
<accession>A0A9Q8US68</accession>
<dbReference type="Proteomes" id="UP000756132">
    <property type="component" value="Chromosome 7"/>
</dbReference>
<feature type="compositionally biased region" description="Low complexity" evidence="1">
    <location>
        <begin position="1"/>
        <end position="21"/>
    </location>
</feature>
<dbReference type="AlphaFoldDB" id="A0A9Q8US68"/>
<reference evidence="2" key="2">
    <citation type="journal article" date="2022" name="Microb. Genom.">
        <title>A chromosome-scale genome assembly of the tomato pathogen Cladosporium fulvum reveals a compartmentalized genome architecture and the presence of a dispensable chromosome.</title>
        <authorList>
            <person name="Zaccaron A.Z."/>
            <person name="Chen L.H."/>
            <person name="Samaras A."/>
            <person name="Stergiopoulos I."/>
        </authorList>
    </citation>
    <scope>NUCLEOTIDE SEQUENCE</scope>
    <source>
        <strain evidence="2">Race5_Kim</strain>
    </source>
</reference>
<protein>
    <submittedName>
        <fullName evidence="2">Uncharacterized protein</fullName>
    </submittedName>
</protein>